<dbReference type="Gene3D" id="6.20.200.30">
    <property type="match status" value="1"/>
</dbReference>
<dbReference type="Gene3D" id="3.40.30.10">
    <property type="entry name" value="Glutaredoxin"/>
    <property type="match status" value="1"/>
</dbReference>
<dbReference type="InterPro" id="IPR036282">
    <property type="entry name" value="Glutathione-S-Trfase_C_sf"/>
</dbReference>
<keyword evidence="4" id="KW-1133">Transmembrane helix</keyword>
<evidence type="ECO:0000256" key="1">
    <source>
        <dbReference type="ARBA" id="ARBA00002549"/>
    </source>
</evidence>
<keyword evidence="4" id="KW-0812">Transmembrane</keyword>
<dbReference type="Pfam" id="PF00462">
    <property type="entry name" value="Glutaredoxin"/>
    <property type="match status" value="1"/>
</dbReference>
<dbReference type="CDD" id="cd03197">
    <property type="entry name" value="GST_C_mPGES2"/>
    <property type="match status" value="1"/>
</dbReference>
<protein>
    <submittedName>
        <fullName evidence="6">CLUMA_CG008957, isoform A</fullName>
    </submittedName>
</protein>
<dbReference type="InterPro" id="IPR034335">
    <property type="entry name" value="PGES2_C"/>
</dbReference>
<dbReference type="GO" id="GO:0001516">
    <property type="term" value="P:prostaglandin biosynthetic process"/>
    <property type="evidence" value="ECO:0007669"/>
    <property type="project" value="UniProtKB-UniPathway"/>
</dbReference>
<dbReference type="InterPro" id="IPR036249">
    <property type="entry name" value="Thioredoxin-like_sf"/>
</dbReference>
<evidence type="ECO:0000256" key="2">
    <source>
        <dbReference type="ARBA" id="ARBA00007409"/>
    </source>
</evidence>
<dbReference type="SFLD" id="SFLDG01182">
    <property type="entry name" value="Prostaglandin_E_synthase_like"/>
    <property type="match status" value="1"/>
</dbReference>
<dbReference type="Gene3D" id="1.20.1050.10">
    <property type="match status" value="1"/>
</dbReference>
<evidence type="ECO:0000256" key="4">
    <source>
        <dbReference type="SAM" id="Phobius"/>
    </source>
</evidence>
<comment type="function">
    <text evidence="1">Has a glutathione-disulfide oxidoreductase activity in the presence of NADPH and glutathione reductase. Reduces low molecular weight disulfides and proteins.</text>
</comment>
<keyword evidence="3" id="KW-0443">Lipid metabolism</keyword>
<comment type="similarity">
    <text evidence="2">Belongs to the GST superfamily.</text>
</comment>
<dbReference type="InterPro" id="IPR040079">
    <property type="entry name" value="Glutathione_S-Trfase"/>
</dbReference>
<organism evidence="6 7">
    <name type="scientific">Clunio marinus</name>
    <dbReference type="NCBI Taxonomy" id="568069"/>
    <lineage>
        <taxon>Eukaryota</taxon>
        <taxon>Metazoa</taxon>
        <taxon>Ecdysozoa</taxon>
        <taxon>Arthropoda</taxon>
        <taxon>Hexapoda</taxon>
        <taxon>Insecta</taxon>
        <taxon>Pterygota</taxon>
        <taxon>Neoptera</taxon>
        <taxon>Endopterygota</taxon>
        <taxon>Diptera</taxon>
        <taxon>Nematocera</taxon>
        <taxon>Chironomoidea</taxon>
        <taxon>Chironomidae</taxon>
        <taxon>Clunio</taxon>
    </lineage>
</organism>
<dbReference type="InterPro" id="IPR034334">
    <property type="entry name" value="PGES2"/>
</dbReference>
<dbReference type="STRING" id="568069.A0A1J1I5C8"/>
<keyword evidence="7" id="KW-1185">Reference proteome</keyword>
<dbReference type="PANTHER" id="PTHR12782:SF5">
    <property type="entry name" value="PROSTAGLANDIN E SYNTHASE 2"/>
    <property type="match status" value="1"/>
</dbReference>
<dbReference type="SFLD" id="SFLDS00019">
    <property type="entry name" value="Glutathione_Transferase_(cytos"/>
    <property type="match status" value="1"/>
</dbReference>
<dbReference type="OrthoDB" id="268479at2759"/>
<feature type="transmembrane region" description="Helical" evidence="4">
    <location>
        <begin position="45"/>
        <end position="63"/>
    </location>
</feature>
<dbReference type="PROSITE" id="PS51354">
    <property type="entry name" value="GLUTAREDOXIN_2"/>
    <property type="match status" value="1"/>
</dbReference>
<dbReference type="SUPFAM" id="SSF52833">
    <property type="entry name" value="Thioredoxin-like"/>
    <property type="match status" value="1"/>
</dbReference>
<accession>A0A1J1I5C8</accession>
<dbReference type="SUPFAM" id="SSF47616">
    <property type="entry name" value="GST C-terminal domain-like"/>
    <property type="match status" value="1"/>
</dbReference>
<feature type="domain" description="Glutaredoxin" evidence="5">
    <location>
        <begin position="104"/>
        <end position="156"/>
    </location>
</feature>
<proteinExistence type="inferred from homology"/>
<evidence type="ECO:0000256" key="3">
    <source>
        <dbReference type="ARBA" id="ARBA00023098"/>
    </source>
</evidence>
<dbReference type="SFLD" id="SFLDG01203">
    <property type="entry name" value="Prostaglandin_E_synthase_like1"/>
    <property type="match status" value="1"/>
</dbReference>
<reference evidence="6 7" key="1">
    <citation type="submission" date="2015-04" db="EMBL/GenBank/DDBJ databases">
        <authorList>
            <person name="Syromyatnikov M.Y."/>
            <person name="Popov V.N."/>
        </authorList>
    </citation>
    <scope>NUCLEOTIDE SEQUENCE [LARGE SCALE GENOMIC DNA]</scope>
</reference>
<dbReference type="GO" id="GO:0005739">
    <property type="term" value="C:mitochondrion"/>
    <property type="evidence" value="ECO:0007669"/>
    <property type="project" value="TreeGrafter"/>
</dbReference>
<dbReference type="GO" id="GO:0050220">
    <property type="term" value="F:prostaglandin-E synthase activity"/>
    <property type="evidence" value="ECO:0007669"/>
    <property type="project" value="InterPro"/>
</dbReference>
<dbReference type="InterPro" id="IPR011767">
    <property type="entry name" value="GLR_AS"/>
</dbReference>
<dbReference type="AlphaFoldDB" id="A0A1J1I5C8"/>
<sequence>MSALKITTMTRNIVRCAVLQPRNINLIRQYATKIEPKKKSSTLKLLLLGVGIGGAVGGSYALYNNIGKKKTTREELATVILDELPNVPIMRKIINKSDKTGLDIILFQFQTCPFCCKVRSFLDYAGFSYSVVEVDAVLRQSIKWSKSKKVPTVLIRTRDGKYVQFNDSSVIISALASFLIDPVRNNIEDIVKFYPVQNFTDVYGTVYDIANKYFLMFQDKKPKDSKEVFDEERKWRSWADNHLVHLISPNVYRTYAEALETFEWFSETGQWSVYFPQWERNLMVQVGTLAMYLISKRLTKKHGLGDDPRAHLYDACDKWSKELEQKKTRFMGGDKEPNLADLAVYGILCSMEGCRAFKDCLDNTQIGHWFYEMKAKIDSNRGNKKPVSLYNV</sequence>
<name>A0A1J1I5C8_9DIPT</name>
<evidence type="ECO:0000259" key="5">
    <source>
        <dbReference type="Pfam" id="PF00462"/>
    </source>
</evidence>
<dbReference type="PROSITE" id="PS00195">
    <property type="entry name" value="GLUTAREDOXIN_1"/>
    <property type="match status" value="1"/>
</dbReference>
<evidence type="ECO:0000313" key="6">
    <source>
        <dbReference type="EMBL" id="CRK95488.1"/>
    </source>
</evidence>
<keyword evidence="4" id="KW-0472">Membrane</keyword>
<dbReference type="Proteomes" id="UP000183832">
    <property type="component" value="Unassembled WGS sequence"/>
</dbReference>
<dbReference type="PANTHER" id="PTHR12782">
    <property type="entry name" value="MICROSOMAL PROSTAGLANDIN E SYNTHASE-2"/>
    <property type="match status" value="1"/>
</dbReference>
<dbReference type="UniPathway" id="UPA00662"/>
<gene>
    <name evidence="6" type="ORF">CLUMA_CG008957</name>
</gene>
<dbReference type="InterPro" id="IPR002109">
    <property type="entry name" value="Glutaredoxin"/>
</dbReference>
<dbReference type="EMBL" id="CVRI01000042">
    <property type="protein sequence ID" value="CRK95488.1"/>
    <property type="molecule type" value="Genomic_DNA"/>
</dbReference>
<evidence type="ECO:0000313" key="7">
    <source>
        <dbReference type="Proteomes" id="UP000183832"/>
    </source>
</evidence>